<evidence type="ECO:0000259" key="2">
    <source>
        <dbReference type="Pfam" id="PF20149"/>
    </source>
</evidence>
<dbReference type="InterPro" id="IPR045341">
    <property type="entry name" value="DUF6532"/>
</dbReference>
<protein>
    <recommendedName>
        <fullName evidence="2">DUF6532 domain-containing protein</fullName>
    </recommendedName>
</protein>
<organism evidence="3 4">
    <name type="scientific">Suillus placidus</name>
    <dbReference type="NCBI Taxonomy" id="48579"/>
    <lineage>
        <taxon>Eukaryota</taxon>
        <taxon>Fungi</taxon>
        <taxon>Dikarya</taxon>
        <taxon>Basidiomycota</taxon>
        <taxon>Agaricomycotina</taxon>
        <taxon>Agaricomycetes</taxon>
        <taxon>Agaricomycetidae</taxon>
        <taxon>Boletales</taxon>
        <taxon>Suillineae</taxon>
        <taxon>Suillaceae</taxon>
        <taxon>Suillus</taxon>
    </lineage>
</organism>
<evidence type="ECO:0000256" key="1">
    <source>
        <dbReference type="SAM" id="MobiDB-lite"/>
    </source>
</evidence>
<evidence type="ECO:0000313" key="3">
    <source>
        <dbReference type="EMBL" id="KAG1774214.1"/>
    </source>
</evidence>
<dbReference type="Proteomes" id="UP000714275">
    <property type="component" value="Unassembled WGS sequence"/>
</dbReference>
<feature type="compositionally biased region" description="Basic and acidic residues" evidence="1">
    <location>
        <begin position="40"/>
        <end position="60"/>
    </location>
</feature>
<dbReference type="Pfam" id="PF20149">
    <property type="entry name" value="DUF6532"/>
    <property type="match status" value="1"/>
</dbReference>
<proteinExistence type="predicted"/>
<gene>
    <name evidence="3" type="ORF">EV702DRAFT_1280690</name>
</gene>
<sequence length="496" mass="55506">MEPKASSKKASKKSILKAQEDLCAEMESTAGHTASGRQRRPTERENYRLSKNRQGEDHHKKEQMKKEKHKLKVLRMAYQKNPEEFNDEPTELLSDVDRDEENMFSDHVVPTKVSTSPALTFTAGRIPPVVLAPKSVSNVHHGLGKTHKAPATVATDGDDSSSTDDSSSNDSESEVKFPDSDLDSSPQVVGTKRQLQDTVEETTPKIMKISNGSRQRLKASDFDDVTKDLLATAISIYCCLIVTRVPFPQTLIVGTKIAKEAWREASNLADLTVQLTPSLVKMMTRRTSHVRGELKTKMCALTSSHFGFCTSRSTAAIKQNRDLAESLKDESRFVFKDWEMKSGIYKTELIQAAVNDMWFADRNDEGVIHGRYFEPLPVEIIALILMAIECCIDEWITGVKEDIKFSLNAYSSVYMGHLSSLQRFDERTSAYKLLGKIADDILDVARLHAGVDSFQATHATPFGFTDNIFDDAIREYKAETREAAAVARESHEVMDD</sequence>
<comment type="caution">
    <text evidence="3">The sequence shown here is derived from an EMBL/GenBank/DDBJ whole genome shotgun (WGS) entry which is preliminary data.</text>
</comment>
<evidence type="ECO:0000313" key="4">
    <source>
        <dbReference type="Proteomes" id="UP000714275"/>
    </source>
</evidence>
<feature type="domain" description="DUF6532" evidence="2">
    <location>
        <begin position="233"/>
        <end position="424"/>
    </location>
</feature>
<reference evidence="3" key="1">
    <citation type="journal article" date="2020" name="New Phytol.">
        <title>Comparative genomics reveals dynamic genome evolution in host specialist ectomycorrhizal fungi.</title>
        <authorList>
            <person name="Lofgren L.A."/>
            <person name="Nguyen N.H."/>
            <person name="Vilgalys R."/>
            <person name="Ruytinx J."/>
            <person name="Liao H.L."/>
            <person name="Branco S."/>
            <person name="Kuo A."/>
            <person name="LaButti K."/>
            <person name="Lipzen A."/>
            <person name="Andreopoulos W."/>
            <person name="Pangilinan J."/>
            <person name="Riley R."/>
            <person name="Hundley H."/>
            <person name="Na H."/>
            <person name="Barry K."/>
            <person name="Grigoriev I.V."/>
            <person name="Stajich J.E."/>
            <person name="Kennedy P.G."/>
        </authorList>
    </citation>
    <scope>NUCLEOTIDE SEQUENCE</scope>
    <source>
        <strain evidence="3">DOB743</strain>
    </source>
</reference>
<dbReference type="OrthoDB" id="3249407at2759"/>
<dbReference type="EMBL" id="JABBWD010000043">
    <property type="protein sequence ID" value="KAG1774214.1"/>
    <property type="molecule type" value="Genomic_DNA"/>
</dbReference>
<feature type="region of interest" description="Disordered" evidence="1">
    <location>
        <begin position="1"/>
        <end position="69"/>
    </location>
</feature>
<feature type="compositionally biased region" description="Basic residues" evidence="1">
    <location>
        <begin position="1"/>
        <end position="15"/>
    </location>
</feature>
<keyword evidence="4" id="KW-1185">Reference proteome</keyword>
<accession>A0A9P6ZP81</accession>
<feature type="region of interest" description="Disordered" evidence="1">
    <location>
        <begin position="140"/>
        <end position="200"/>
    </location>
</feature>
<name>A0A9P6ZP81_9AGAM</name>
<dbReference type="AlphaFoldDB" id="A0A9P6ZP81"/>